<evidence type="ECO:0000256" key="9">
    <source>
        <dbReference type="ARBA" id="ARBA00023125"/>
    </source>
</evidence>
<evidence type="ECO:0000256" key="13">
    <source>
        <dbReference type="RuleBase" id="RU000578"/>
    </source>
</evidence>
<dbReference type="PANTHER" id="PTHR32182">
    <property type="entry name" value="DNA REPLICATION AND REPAIR PROTEIN RECF"/>
    <property type="match status" value="1"/>
</dbReference>
<name>A0A936NC62_9ACTN</name>
<keyword evidence="8 12" id="KW-0067">ATP-binding</keyword>
<keyword evidence="10 12" id="KW-0234">DNA repair</keyword>
<dbReference type="GO" id="GO:0005524">
    <property type="term" value="F:ATP binding"/>
    <property type="evidence" value="ECO:0007669"/>
    <property type="project" value="UniProtKB-UniRule"/>
</dbReference>
<comment type="similarity">
    <text evidence="2 12 13">Belongs to the RecF family.</text>
</comment>
<dbReference type="InterPro" id="IPR001238">
    <property type="entry name" value="DNA-binding_RecF"/>
</dbReference>
<reference evidence="15 16" key="1">
    <citation type="submission" date="2020-10" db="EMBL/GenBank/DDBJ databases">
        <title>Connecting structure to function with the recovery of over 1000 high-quality activated sludge metagenome-assembled genomes encoding full-length rRNA genes using long-read sequencing.</title>
        <authorList>
            <person name="Singleton C.M."/>
            <person name="Petriglieri F."/>
            <person name="Kristensen J.M."/>
            <person name="Kirkegaard R.H."/>
            <person name="Michaelsen T.Y."/>
            <person name="Andersen M.H."/>
            <person name="Karst S.M."/>
            <person name="Dueholm M.S."/>
            <person name="Nielsen P.H."/>
            <person name="Albertsen M."/>
        </authorList>
    </citation>
    <scope>NUCLEOTIDE SEQUENCE [LARGE SCALE GENOMIC DNA]</scope>
    <source>
        <strain evidence="15">Lyne_18-Q3-R50-59_MAXAC.006</strain>
    </source>
</reference>
<dbReference type="Gene3D" id="3.40.50.300">
    <property type="entry name" value="P-loop containing nucleotide triphosphate hydrolases"/>
    <property type="match status" value="1"/>
</dbReference>
<evidence type="ECO:0000313" key="16">
    <source>
        <dbReference type="Proteomes" id="UP000727993"/>
    </source>
</evidence>
<keyword evidence="9 12" id="KW-0238">DNA-binding</keyword>
<keyword evidence="12 13" id="KW-0742">SOS response</keyword>
<evidence type="ECO:0000256" key="8">
    <source>
        <dbReference type="ARBA" id="ARBA00022840"/>
    </source>
</evidence>
<dbReference type="InterPro" id="IPR003395">
    <property type="entry name" value="RecF/RecN/SMC_N"/>
</dbReference>
<dbReference type="Gene3D" id="1.20.1050.90">
    <property type="entry name" value="RecF/RecN/SMC, N-terminal domain"/>
    <property type="match status" value="1"/>
</dbReference>
<evidence type="ECO:0000259" key="14">
    <source>
        <dbReference type="Pfam" id="PF02463"/>
    </source>
</evidence>
<keyword evidence="7 12" id="KW-0227">DNA damage</keyword>
<evidence type="ECO:0000256" key="12">
    <source>
        <dbReference type="HAMAP-Rule" id="MF_00365"/>
    </source>
</evidence>
<dbReference type="GO" id="GO:0005737">
    <property type="term" value="C:cytoplasm"/>
    <property type="evidence" value="ECO:0007669"/>
    <property type="project" value="UniProtKB-SubCell"/>
</dbReference>
<keyword evidence="4 12" id="KW-0963">Cytoplasm</keyword>
<dbReference type="GO" id="GO:0000731">
    <property type="term" value="P:DNA synthesis involved in DNA repair"/>
    <property type="evidence" value="ECO:0007669"/>
    <property type="project" value="TreeGrafter"/>
</dbReference>
<evidence type="ECO:0000256" key="6">
    <source>
        <dbReference type="ARBA" id="ARBA00022741"/>
    </source>
</evidence>
<keyword evidence="5 12" id="KW-0235">DNA replication</keyword>
<dbReference type="PANTHER" id="PTHR32182:SF0">
    <property type="entry name" value="DNA REPLICATION AND REPAIR PROTEIN RECF"/>
    <property type="match status" value="1"/>
</dbReference>
<evidence type="ECO:0000256" key="4">
    <source>
        <dbReference type="ARBA" id="ARBA00022490"/>
    </source>
</evidence>
<evidence type="ECO:0000313" key="15">
    <source>
        <dbReference type="EMBL" id="MBK9296964.1"/>
    </source>
</evidence>
<evidence type="ECO:0000256" key="3">
    <source>
        <dbReference type="ARBA" id="ARBA00020170"/>
    </source>
</evidence>
<dbReference type="GO" id="GO:0006260">
    <property type="term" value="P:DNA replication"/>
    <property type="evidence" value="ECO:0007669"/>
    <property type="project" value="UniProtKB-UniRule"/>
</dbReference>
<evidence type="ECO:0000256" key="7">
    <source>
        <dbReference type="ARBA" id="ARBA00022763"/>
    </source>
</evidence>
<gene>
    <name evidence="12" type="primary">recF</name>
    <name evidence="15" type="ORF">IPN02_09020</name>
</gene>
<evidence type="ECO:0000256" key="11">
    <source>
        <dbReference type="ARBA" id="ARBA00025401"/>
    </source>
</evidence>
<accession>A0A936NC62</accession>
<dbReference type="EMBL" id="JADJZA010000006">
    <property type="protein sequence ID" value="MBK9296964.1"/>
    <property type="molecule type" value="Genomic_DNA"/>
</dbReference>
<evidence type="ECO:0000256" key="10">
    <source>
        <dbReference type="ARBA" id="ARBA00023204"/>
    </source>
</evidence>
<dbReference type="GO" id="GO:0009432">
    <property type="term" value="P:SOS response"/>
    <property type="evidence" value="ECO:0007669"/>
    <property type="project" value="UniProtKB-UniRule"/>
</dbReference>
<dbReference type="InterPro" id="IPR018078">
    <property type="entry name" value="DNA-binding_RecF_CS"/>
</dbReference>
<evidence type="ECO:0000256" key="1">
    <source>
        <dbReference type="ARBA" id="ARBA00004496"/>
    </source>
</evidence>
<evidence type="ECO:0000256" key="5">
    <source>
        <dbReference type="ARBA" id="ARBA00022705"/>
    </source>
</evidence>
<comment type="function">
    <text evidence="11 12 13">The RecF protein is involved in DNA metabolism; it is required for DNA replication and normal SOS inducibility. RecF binds preferentially to single-stranded, linear DNA. It also seems to bind ATP.</text>
</comment>
<keyword evidence="6 12" id="KW-0547">Nucleotide-binding</keyword>
<dbReference type="NCBIfam" id="TIGR00611">
    <property type="entry name" value="recf"/>
    <property type="match status" value="1"/>
</dbReference>
<dbReference type="GO" id="GO:0006302">
    <property type="term" value="P:double-strand break repair"/>
    <property type="evidence" value="ECO:0007669"/>
    <property type="project" value="TreeGrafter"/>
</dbReference>
<dbReference type="Proteomes" id="UP000727993">
    <property type="component" value="Unassembled WGS sequence"/>
</dbReference>
<sequence>MFLRRLELRQFRTYEELTLDLPIGLTAVVGPNGIGKTNLVEAVAWPLLLTSVRGVPNEALVRRGAEAAVVRAELEEPGPDGAWQASGEARRALIESEISARGRGRVLLNRQSGARRRDVAGVGRVTVFSPDDLVLIKGGPSERRGLLDDALVARDPRLDTVRADYDKVLRQRNALLRQSKGSLDEAAKLTLEVWNAQLVDRGTRLGDERASLCAELSPLVSAAYEELAGVTCDVTLTYEAPWRAAGLEVALEQARRDELRRGVTLVGPHRDELQIDLEQMAARTHASQGEQRSLALSLRLAVHRLLTDRYGTPPILVLDDVLSELDAQRRSALLRAVPAGQTLLTTAADLPDEISPSAVLEVVGAGEVSWR</sequence>
<dbReference type="PROSITE" id="PS00618">
    <property type="entry name" value="RECF_2"/>
    <property type="match status" value="1"/>
</dbReference>
<dbReference type="Pfam" id="PF02463">
    <property type="entry name" value="SMC_N"/>
    <property type="match status" value="1"/>
</dbReference>
<dbReference type="InterPro" id="IPR027417">
    <property type="entry name" value="P-loop_NTPase"/>
</dbReference>
<proteinExistence type="inferred from homology"/>
<dbReference type="GO" id="GO:0003697">
    <property type="term" value="F:single-stranded DNA binding"/>
    <property type="evidence" value="ECO:0007669"/>
    <property type="project" value="UniProtKB-UniRule"/>
</dbReference>
<dbReference type="InterPro" id="IPR042174">
    <property type="entry name" value="RecF_2"/>
</dbReference>
<comment type="subcellular location">
    <subcellularLocation>
        <location evidence="1 12 13">Cytoplasm</location>
    </subcellularLocation>
</comment>
<comment type="caution">
    <text evidence="15">The sequence shown here is derived from an EMBL/GenBank/DDBJ whole genome shotgun (WGS) entry which is preliminary data.</text>
</comment>
<evidence type="ECO:0000256" key="2">
    <source>
        <dbReference type="ARBA" id="ARBA00008016"/>
    </source>
</evidence>
<feature type="domain" description="RecF/RecN/SMC N-terminal" evidence="14">
    <location>
        <begin position="2"/>
        <end position="336"/>
    </location>
</feature>
<organism evidence="15 16">
    <name type="scientific">Candidatus Neomicrothrix subdominans</name>
    <dbReference type="NCBI Taxonomy" id="2954438"/>
    <lineage>
        <taxon>Bacteria</taxon>
        <taxon>Bacillati</taxon>
        <taxon>Actinomycetota</taxon>
        <taxon>Acidimicrobiia</taxon>
        <taxon>Acidimicrobiales</taxon>
        <taxon>Microthrixaceae</taxon>
        <taxon>Candidatus Neomicrothrix</taxon>
    </lineage>
</organism>
<dbReference type="HAMAP" id="MF_00365">
    <property type="entry name" value="RecF"/>
    <property type="match status" value="1"/>
</dbReference>
<dbReference type="AlphaFoldDB" id="A0A936NC62"/>
<feature type="binding site" evidence="12">
    <location>
        <begin position="30"/>
        <end position="37"/>
    </location>
    <ligand>
        <name>ATP</name>
        <dbReference type="ChEBI" id="CHEBI:30616"/>
    </ligand>
</feature>
<protein>
    <recommendedName>
        <fullName evidence="3 12">DNA replication and repair protein RecF</fullName>
    </recommendedName>
</protein>
<dbReference type="SUPFAM" id="SSF52540">
    <property type="entry name" value="P-loop containing nucleoside triphosphate hydrolases"/>
    <property type="match status" value="1"/>
</dbReference>